<proteinExistence type="inferred from homology"/>
<dbReference type="Pfam" id="PF01754">
    <property type="entry name" value="zf-A20"/>
    <property type="match status" value="1"/>
</dbReference>
<name>A0AAN8J7F3_PATCE</name>
<dbReference type="GO" id="GO:0030177">
    <property type="term" value="P:positive regulation of Wnt signaling pathway"/>
    <property type="evidence" value="ECO:0007669"/>
    <property type="project" value="TreeGrafter"/>
</dbReference>
<keyword evidence="15" id="KW-0539">Nucleus</keyword>
<dbReference type="Pfam" id="PF02338">
    <property type="entry name" value="OTU"/>
    <property type="match status" value="1"/>
</dbReference>
<evidence type="ECO:0000256" key="4">
    <source>
        <dbReference type="ARBA" id="ARBA00005865"/>
    </source>
</evidence>
<evidence type="ECO:0000256" key="6">
    <source>
        <dbReference type="ARBA" id="ARBA00022490"/>
    </source>
</evidence>
<comment type="similarity">
    <text evidence="4">Belongs to the peptidase C64 family.</text>
</comment>
<reference evidence="19 20" key="1">
    <citation type="submission" date="2024-01" db="EMBL/GenBank/DDBJ databases">
        <title>The genome of the rayed Mediterranean limpet Patella caerulea (Linnaeus, 1758).</title>
        <authorList>
            <person name="Anh-Thu Weber A."/>
            <person name="Halstead-Nussloch G."/>
        </authorList>
    </citation>
    <scope>NUCLEOTIDE SEQUENCE [LARGE SCALE GENOMIC DNA]</scope>
    <source>
        <strain evidence="19">AATW-2023a</strain>
        <tissue evidence="19">Whole specimen</tissue>
    </source>
</reference>
<accession>A0AAN8J7F3</accession>
<feature type="domain" description="A20-type" evidence="18">
    <location>
        <begin position="763"/>
        <end position="798"/>
    </location>
</feature>
<dbReference type="GO" id="GO:0007010">
    <property type="term" value="P:cytoskeleton organization"/>
    <property type="evidence" value="ECO:0007669"/>
    <property type="project" value="TreeGrafter"/>
</dbReference>
<evidence type="ECO:0000256" key="2">
    <source>
        <dbReference type="ARBA" id="ARBA00004123"/>
    </source>
</evidence>
<dbReference type="PANTHER" id="PTHR13367">
    <property type="entry name" value="UBIQUITIN THIOESTERASE"/>
    <property type="match status" value="1"/>
</dbReference>
<evidence type="ECO:0000256" key="12">
    <source>
        <dbReference type="ARBA" id="ARBA00022801"/>
    </source>
</evidence>
<evidence type="ECO:0000256" key="5">
    <source>
        <dbReference type="ARBA" id="ARBA00012759"/>
    </source>
</evidence>
<dbReference type="Proteomes" id="UP001347796">
    <property type="component" value="Unassembled WGS sequence"/>
</dbReference>
<evidence type="ECO:0000256" key="8">
    <source>
        <dbReference type="ARBA" id="ARBA00022670"/>
    </source>
</evidence>
<keyword evidence="11" id="KW-0833">Ubl conjugation pathway</keyword>
<evidence type="ECO:0000256" key="10">
    <source>
        <dbReference type="ARBA" id="ARBA00022771"/>
    </source>
</evidence>
<dbReference type="GO" id="GO:0016477">
    <property type="term" value="P:cell migration"/>
    <property type="evidence" value="ECO:0007669"/>
    <property type="project" value="TreeGrafter"/>
</dbReference>
<comment type="subcellular location">
    <subcellularLocation>
        <location evidence="3">Cytoplasm</location>
    </subcellularLocation>
    <subcellularLocation>
        <location evidence="2">Nucleus</location>
    </subcellularLocation>
</comment>
<dbReference type="GO" id="GO:0005634">
    <property type="term" value="C:nucleus"/>
    <property type="evidence" value="ECO:0007669"/>
    <property type="project" value="UniProtKB-SubCell"/>
</dbReference>
<evidence type="ECO:0000313" key="19">
    <source>
        <dbReference type="EMBL" id="KAK6170496.1"/>
    </source>
</evidence>
<dbReference type="GO" id="GO:0035523">
    <property type="term" value="P:protein K29-linked deubiquitination"/>
    <property type="evidence" value="ECO:0007669"/>
    <property type="project" value="TreeGrafter"/>
</dbReference>
<evidence type="ECO:0000256" key="11">
    <source>
        <dbReference type="ARBA" id="ARBA00022786"/>
    </source>
</evidence>
<evidence type="ECO:0000256" key="7">
    <source>
        <dbReference type="ARBA" id="ARBA00022553"/>
    </source>
</evidence>
<feature type="domain" description="A20-type" evidence="18">
    <location>
        <begin position="907"/>
        <end position="942"/>
    </location>
</feature>
<evidence type="ECO:0000256" key="13">
    <source>
        <dbReference type="ARBA" id="ARBA00022807"/>
    </source>
</evidence>
<feature type="region of interest" description="Disordered" evidence="16">
    <location>
        <begin position="376"/>
        <end position="401"/>
    </location>
</feature>
<gene>
    <name evidence="19" type="ORF">SNE40_018877</name>
</gene>
<dbReference type="GO" id="GO:0071947">
    <property type="term" value="P:protein deubiquitination involved in ubiquitin-dependent protein catabolic process"/>
    <property type="evidence" value="ECO:0007669"/>
    <property type="project" value="TreeGrafter"/>
</dbReference>
<dbReference type="EC" id="3.4.19.12" evidence="5"/>
<dbReference type="Gene3D" id="1.20.5.4770">
    <property type="match status" value="1"/>
</dbReference>
<dbReference type="PROSITE" id="PS50802">
    <property type="entry name" value="OTU"/>
    <property type="match status" value="1"/>
</dbReference>
<dbReference type="GO" id="GO:0004843">
    <property type="term" value="F:cysteine-type deubiquitinase activity"/>
    <property type="evidence" value="ECO:0007669"/>
    <property type="project" value="UniProtKB-EC"/>
</dbReference>
<keyword evidence="9" id="KW-0479">Metal-binding</keyword>
<dbReference type="GO" id="GO:0003677">
    <property type="term" value="F:DNA binding"/>
    <property type="evidence" value="ECO:0007669"/>
    <property type="project" value="InterPro"/>
</dbReference>
<dbReference type="InterPro" id="IPR003323">
    <property type="entry name" value="OTU_dom"/>
</dbReference>
<evidence type="ECO:0000256" key="1">
    <source>
        <dbReference type="ARBA" id="ARBA00000707"/>
    </source>
</evidence>
<evidence type="ECO:0000256" key="14">
    <source>
        <dbReference type="ARBA" id="ARBA00022833"/>
    </source>
</evidence>
<evidence type="ECO:0000259" key="17">
    <source>
        <dbReference type="PROSITE" id="PS50802"/>
    </source>
</evidence>
<dbReference type="PANTHER" id="PTHR13367:SF3">
    <property type="entry name" value="TUMOR NECROSIS FACTOR ALPHA-INDUCED PROTEIN 3"/>
    <property type="match status" value="1"/>
</dbReference>
<dbReference type="GO" id="GO:0008270">
    <property type="term" value="F:zinc ion binding"/>
    <property type="evidence" value="ECO:0007669"/>
    <property type="project" value="UniProtKB-KW"/>
</dbReference>
<keyword evidence="6" id="KW-0963">Cytoplasm</keyword>
<evidence type="ECO:0000256" key="16">
    <source>
        <dbReference type="SAM" id="MobiDB-lite"/>
    </source>
</evidence>
<dbReference type="GO" id="GO:0070530">
    <property type="term" value="F:K63-linked polyubiquitin modification-dependent protein binding"/>
    <property type="evidence" value="ECO:0007669"/>
    <property type="project" value="TreeGrafter"/>
</dbReference>
<dbReference type="InterPro" id="IPR002653">
    <property type="entry name" value="Znf_A20"/>
</dbReference>
<evidence type="ECO:0000256" key="9">
    <source>
        <dbReference type="ARBA" id="ARBA00022723"/>
    </source>
</evidence>
<organism evidence="19 20">
    <name type="scientific">Patella caerulea</name>
    <name type="common">Rayed Mediterranean limpet</name>
    <dbReference type="NCBI Taxonomy" id="87958"/>
    <lineage>
        <taxon>Eukaryota</taxon>
        <taxon>Metazoa</taxon>
        <taxon>Spiralia</taxon>
        <taxon>Lophotrochozoa</taxon>
        <taxon>Mollusca</taxon>
        <taxon>Gastropoda</taxon>
        <taxon>Patellogastropoda</taxon>
        <taxon>Patelloidea</taxon>
        <taxon>Patellidae</taxon>
        <taxon>Patella</taxon>
    </lineage>
</organism>
<keyword evidence="7" id="KW-0597">Phosphoprotein</keyword>
<dbReference type="GO" id="GO:0005737">
    <property type="term" value="C:cytoplasm"/>
    <property type="evidence" value="ECO:0007669"/>
    <property type="project" value="UniProtKB-SubCell"/>
</dbReference>
<dbReference type="InterPro" id="IPR051346">
    <property type="entry name" value="OTU_Deubiquitinase"/>
</dbReference>
<keyword evidence="20" id="KW-1185">Reference proteome</keyword>
<dbReference type="GO" id="GO:1990168">
    <property type="term" value="P:protein K33-linked deubiquitination"/>
    <property type="evidence" value="ECO:0007669"/>
    <property type="project" value="TreeGrafter"/>
</dbReference>
<feature type="domain" description="OTU" evidence="17">
    <location>
        <begin position="87"/>
        <end position="255"/>
    </location>
</feature>
<feature type="domain" description="A20-type" evidence="18">
    <location>
        <begin position="418"/>
        <end position="453"/>
    </location>
</feature>
<dbReference type="SMART" id="SM00259">
    <property type="entry name" value="ZnF_A20"/>
    <property type="match status" value="6"/>
</dbReference>
<keyword evidence="13" id="KW-0788">Thiol protease</keyword>
<dbReference type="PROSITE" id="PS51036">
    <property type="entry name" value="ZF_A20"/>
    <property type="match status" value="3"/>
</dbReference>
<dbReference type="EMBL" id="JAZGQO010000014">
    <property type="protein sequence ID" value="KAK6170496.1"/>
    <property type="molecule type" value="Genomic_DNA"/>
</dbReference>
<dbReference type="Gene3D" id="4.10.240.30">
    <property type="match status" value="1"/>
</dbReference>
<evidence type="ECO:0000256" key="3">
    <source>
        <dbReference type="ARBA" id="ARBA00004496"/>
    </source>
</evidence>
<dbReference type="AlphaFoldDB" id="A0AAN8J7F3"/>
<comment type="caution">
    <text evidence="19">The sequence shown here is derived from an EMBL/GenBank/DDBJ whole genome shotgun (WGS) entry which is preliminary data.</text>
</comment>
<keyword evidence="10" id="KW-0863">Zinc-finger</keyword>
<sequence>MEPLFKRLEDSNSKKVKKIKKKILENVDYKGFLTIVNFSCFTTILPSLRSWPNEFRVMIEKAVIDSDMKVDLEQSKVINWCKISQSLYPLNTLRDGNCLLHAISTYIWGIQDTDLILRRLLHTTLVNDPNNLFKYRFIRYKQSQVWSDLIRFTEENWNMEWQYIVDSAKSKENASFGNPHLFLEPIHIYVMANILRRPIVVMADEKIHTFGERRSIQENDIGGIYLPLNVPSESCCKFPIILGFSLSHFCPLIICKESASSPHKPILPLLKSDLSQLPLKFLSSDEEPEVANLLSLYLNLIEIDHTSGGNTIPISSAKIGSQRLSEDLNLVDDYFRDCERKYRTFLNREEANPIVLPPFRQEAVQSRPSQVNNLMQSNETPRTVPSNNFPNLRINSGSRQNRYYGIGDGSPSPETMHYFQNRKCITPGCRMYGSAATGNMCSTCLKRYTEENAGPPSMYYIPQDPSAPPPSYPLTQSFEHPTMMIETCQRPGCKFHASTDTSPYCHECYNQVTPNIQNSSNTEEKRRLSVEMETPIYVGNVSSSSSDTELFGAGATTIELTRHQTNQGKGKVHNILEECITQGCKGKGSPGQSGKCSKCYVEFGSGKPAAANNSQQPIEEMIGRQFDMMEATGNSASSGHHISRKHICSTPGCEGIRQKNAFEMCFKCFDKADAKKMNTQRQNVSRNTDHTTTSMQEFGRNVGNMEENIVESSTPTNAIVEPKQVSCMDDASTKCASPMCDNLVFPPDKLCQSCLDVLRKNQAGKSEGCKTVNCKFHGAPEFGGYCSSCFKHRSPSRKVNSAPVARRNIYPVEEQLVEKRNSSPFIRRSEPSCIVEACGRYANPNLNGMCTHCYNLNHPLSAPIVGASNLHIGQQPSIPVQEGYGFVPNPSQSQSFLESIQRVESSRKVSKLCKVSSCNNYGNTSSEGFCNNCYKMYKRQFKNPAMHLLERNG</sequence>
<keyword evidence="8" id="KW-0645">Protease</keyword>
<keyword evidence="12" id="KW-0378">Hydrolase</keyword>
<keyword evidence="14" id="KW-0862">Zinc</keyword>
<evidence type="ECO:0000256" key="15">
    <source>
        <dbReference type="ARBA" id="ARBA00023242"/>
    </source>
</evidence>
<evidence type="ECO:0000313" key="20">
    <source>
        <dbReference type="Proteomes" id="UP001347796"/>
    </source>
</evidence>
<comment type="catalytic activity">
    <reaction evidence="1">
        <text>Thiol-dependent hydrolysis of ester, thioester, amide, peptide and isopeptide bonds formed by the C-terminal Gly of ubiquitin (a 76-residue protein attached to proteins as an intracellular targeting signal).</text>
        <dbReference type="EC" id="3.4.19.12"/>
    </reaction>
</comment>
<protein>
    <recommendedName>
        <fullName evidence="5">ubiquitinyl hydrolase 1</fullName>
        <ecNumber evidence="5">3.4.19.12</ecNumber>
    </recommendedName>
</protein>
<evidence type="ECO:0000259" key="18">
    <source>
        <dbReference type="PROSITE" id="PS51036"/>
    </source>
</evidence>